<dbReference type="EMBL" id="CP165628">
    <property type="protein sequence ID" value="XDU70557.1"/>
    <property type="molecule type" value="Genomic_DNA"/>
</dbReference>
<reference evidence="2" key="1">
    <citation type="submission" date="2024-07" db="EMBL/GenBank/DDBJ databases">
        <authorList>
            <person name="Biller S.J."/>
        </authorList>
    </citation>
    <scope>NUCLEOTIDE SEQUENCE</scope>
    <source>
        <strain evidence="2">WC2420</strain>
    </source>
</reference>
<dbReference type="Gene3D" id="2.10.109.10">
    <property type="entry name" value="Umud Fragment, subunit A"/>
    <property type="match status" value="1"/>
</dbReference>
<dbReference type="Pfam" id="PF00717">
    <property type="entry name" value="Peptidase_S24"/>
    <property type="match status" value="1"/>
</dbReference>
<dbReference type="SMART" id="SM00530">
    <property type="entry name" value="HTH_XRE"/>
    <property type="match status" value="1"/>
</dbReference>
<dbReference type="PROSITE" id="PS50943">
    <property type="entry name" value="HTH_CROC1"/>
    <property type="match status" value="1"/>
</dbReference>
<dbReference type="Pfam" id="PF01381">
    <property type="entry name" value="HTH_3"/>
    <property type="match status" value="1"/>
</dbReference>
<dbReference type="GO" id="GO:0003677">
    <property type="term" value="F:DNA binding"/>
    <property type="evidence" value="ECO:0007669"/>
    <property type="project" value="InterPro"/>
</dbReference>
<dbReference type="InterPro" id="IPR010982">
    <property type="entry name" value="Lambda_DNA-bd_dom_sf"/>
</dbReference>
<dbReference type="InterPro" id="IPR036286">
    <property type="entry name" value="LexA/Signal_pep-like_sf"/>
</dbReference>
<protein>
    <submittedName>
        <fullName evidence="2">LexA family protein</fullName>
    </submittedName>
</protein>
<evidence type="ECO:0000313" key="2">
    <source>
        <dbReference type="EMBL" id="XDU70557.1"/>
    </source>
</evidence>
<dbReference type="Gene3D" id="1.10.260.40">
    <property type="entry name" value="lambda repressor-like DNA-binding domains"/>
    <property type="match status" value="1"/>
</dbReference>
<dbReference type="CDD" id="cd06529">
    <property type="entry name" value="S24_LexA-like"/>
    <property type="match status" value="1"/>
</dbReference>
<dbReference type="CDD" id="cd00093">
    <property type="entry name" value="HTH_XRE"/>
    <property type="match status" value="1"/>
</dbReference>
<gene>
    <name evidence="2" type="ORF">AB3G37_13250</name>
</gene>
<sequence length="226" mass="24803">MVRTEKLREEFAQRLAQACKDAGLDEHGRGMALSRATGLSSKGVSKWLNAESLPRPAVMAELAKFLKVDPVWLQLGITTGENSNVSNFRPYTRGATYPVLSKVQAGAWNEAIEAYSLKEIDLWLESEAHIQGEGFWLLVDGDSMTAPMGLSIPEGTFVLFDTGKEATNGKLVVAKLTDFNEATFKKFVIDSGQKYLKGLNPAWPMVPINGNCRIIGVAVETKLRLL</sequence>
<feature type="domain" description="HTH cro/C1-type" evidence="1">
    <location>
        <begin position="32"/>
        <end position="73"/>
    </location>
</feature>
<organism evidence="2">
    <name type="scientific">Rouxiella sp. WC2420</name>
    <dbReference type="NCBI Taxonomy" id="3234145"/>
    <lineage>
        <taxon>Bacteria</taxon>
        <taxon>Pseudomonadati</taxon>
        <taxon>Pseudomonadota</taxon>
        <taxon>Gammaproteobacteria</taxon>
        <taxon>Enterobacterales</taxon>
        <taxon>Yersiniaceae</taxon>
        <taxon>Rouxiella</taxon>
    </lineage>
</organism>
<dbReference type="SUPFAM" id="SSF51306">
    <property type="entry name" value="LexA/Signal peptidase"/>
    <property type="match status" value="1"/>
</dbReference>
<dbReference type="PANTHER" id="PTHR33516">
    <property type="entry name" value="LEXA REPRESSOR"/>
    <property type="match status" value="1"/>
</dbReference>
<accession>A0AB39VLI4</accession>
<dbReference type="SUPFAM" id="SSF47413">
    <property type="entry name" value="lambda repressor-like DNA-binding domains"/>
    <property type="match status" value="1"/>
</dbReference>
<evidence type="ECO:0000259" key="1">
    <source>
        <dbReference type="PROSITE" id="PS50943"/>
    </source>
</evidence>
<dbReference type="PANTHER" id="PTHR33516:SF2">
    <property type="entry name" value="LEXA REPRESSOR-RELATED"/>
    <property type="match status" value="1"/>
</dbReference>
<proteinExistence type="predicted"/>
<dbReference type="RefSeq" id="WP_369788071.1">
    <property type="nucleotide sequence ID" value="NZ_CP165628.1"/>
</dbReference>
<dbReference type="InterPro" id="IPR001387">
    <property type="entry name" value="Cro/C1-type_HTH"/>
</dbReference>
<dbReference type="InterPro" id="IPR050077">
    <property type="entry name" value="LexA_repressor"/>
</dbReference>
<dbReference type="InterPro" id="IPR039418">
    <property type="entry name" value="LexA-like"/>
</dbReference>
<name>A0AB39VLI4_9GAMM</name>
<dbReference type="AlphaFoldDB" id="A0AB39VLI4"/>
<dbReference type="InterPro" id="IPR015927">
    <property type="entry name" value="Peptidase_S24_S26A/B/C"/>
</dbReference>